<dbReference type="Proteomes" id="UP000739411">
    <property type="component" value="Unassembled WGS sequence"/>
</dbReference>
<keyword evidence="2" id="KW-0472">Membrane</keyword>
<accession>A0A935JYI7</accession>
<dbReference type="AlphaFoldDB" id="A0A935JYI7"/>
<reference evidence="3 4" key="1">
    <citation type="submission" date="2020-10" db="EMBL/GenBank/DDBJ databases">
        <title>Connecting structure to function with the recovery of over 1000 high-quality activated sludge metagenome-assembled genomes encoding full-length rRNA genes using long-read sequencing.</title>
        <authorList>
            <person name="Singleton C.M."/>
            <person name="Petriglieri F."/>
            <person name="Kristensen J.M."/>
            <person name="Kirkegaard R.H."/>
            <person name="Michaelsen T.Y."/>
            <person name="Andersen M.H."/>
            <person name="Karst S.M."/>
            <person name="Dueholm M.S."/>
            <person name="Nielsen P.H."/>
            <person name="Albertsen M."/>
        </authorList>
    </citation>
    <scope>NUCLEOTIDE SEQUENCE [LARGE SCALE GENOMIC DNA]</scope>
    <source>
        <strain evidence="3">EsbW_18-Q3-R4-48_BATAC.463</strain>
    </source>
</reference>
<feature type="compositionally biased region" description="Polar residues" evidence="1">
    <location>
        <begin position="86"/>
        <end position="98"/>
    </location>
</feature>
<feature type="compositionally biased region" description="Basic residues" evidence="1">
    <location>
        <begin position="68"/>
        <end position="78"/>
    </location>
</feature>
<feature type="region of interest" description="Disordered" evidence="1">
    <location>
        <begin position="137"/>
        <end position="159"/>
    </location>
</feature>
<dbReference type="EMBL" id="JADJMS010000013">
    <property type="protein sequence ID" value="MBK7414894.1"/>
    <property type="molecule type" value="Genomic_DNA"/>
</dbReference>
<keyword evidence="2" id="KW-0812">Transmembrane</keyword>
<evidence type="ECO:0000256" key="1">
    <source>
        <dbReference type="SAM" id="MobiDB-lite"/>
    </source>
</evidence>
<comment type="caution">
    <text evidence="3">The sequence shown here is derived from an EMBL/GenBank/DDBJ whole genome shotgun (WGS) entry which is preliminary data.</text>
</comment>
<evidence type="ECO:0000256" key="2">
    <source>
        <dbReference type="SAM" id="Phobius"/>
    </source>
</evidence>
<gene>
    <name evidence="3" type="ORF">IPJ38_06985</name>
</gene>
<dbReference type="Gene3D" id="3.30.1150.10">
    <property type="match status" value="1"/>
</dbReference>
<sequence length="275" mass="30197">MTFPENPLERRALAVAVVVSLAIHGLILFVNNQKPKQGSPLPRIEASLARKPVPVETPVPRPPEPPKKQAKTPNKPRRDRGVMAIQQPSRSTVQSTPKWTVAEKAEMNDFLNDLASEAKAKPKPTLAQRSLAMAREDARQTARQEKSELLTLERRPNSPEPDPFSLELYFEGLLKNLNRSSAYVKNDPRSRGVRTAAVQFRINPDGTLKSFVVLNAADQGDEIAFIKAVVDRAAPFSPFPPDLNRSAKSMAVRICIMPSRGGGFGFSRAGDGQGC</sequence>
<evidence type="ECO:0000313" key="3">
    <source>
        <dbReference type="EMBL" id="MBK7414894.1"/>
    </source>
</evidence>
<keyword evidence="2" id="KW-1133">Transmembrane helix</keyword>
<proteinExistence type="predicted"/>
<evidence type="ECO:0008006" key="5">
    <source>
        <dbReference type="Google" id="ProtNLM"/>
    </source>
</evidence>
<organism evidence="3 4">
    <name type="scientific">Candidatus Dechloromonas phosphorivorans</name>
    <dbReference type="NCBI Taxonomy" id="2899244"/>
    <lineage>
        <taxon>Bacteria</taxon>
        <taxon>Pseudomonadati</taxon>
        <taxon>Pseudomonadota</taxon>
        <taxon>Betaproteobacteria</taxon>
        <taxon>Rhodocyclales</taxon>
        <taxon>Azonexaceae</taxon>
        <taxon>Dechloromonas</taxon>
    </lineage>
</organism>
<protein>
    <recommendedName>
        <fullName evidence="5">TonB family protein</fullName>
    </recommendedName>
</protein>
<feature type="compositionally biased region" description="Basic and acidic residues" evidence="1">
    <location>
        <begin position="137"/>
        <end position="157"/>
    </location>
</feature>
<feature type="transmembrane region" description="Helical" evidence="2">
    <location>
        <begin position="12"/>
        <end position="30"/>
    </location>
</feature>
<evidence type="ECO:0000313" key="4">
    <source>
        <dbReference type="Proteomes" id="UP000739411"/>
    </source>
</evidence>
<name>A0A935JYI7_9RHOO</name>
<feature type="region of interest" description="Disordered" evidence="1">
    <location>
        <begin position="48"/>
        <end position="99"/>
    </location>
</feature>